<organism evidence="6 7">
    <name type="scientific">Streptomyces termitum</name>
    <dbReference type="NCBI Taxonomy" id="67368"/>
    <lineage>
        <taxon>Bacteria</taxon>
        <taxon>Bacillati</taxon>
        <taxon>Actinomycetota</taxon>
        <taxon>Actinomycetes</taxon>
        <taxon>Kitasatosporales</taxon>
        <taxon>Streptomycetaceae</taxon>
        <taxon>Streptomyces</taxon>
    </lineage>
</organism>
<evidence type="ECO:0000256" key="1">
    <source>
        <dbReference type="ARBA" id="ARBA00022598"/>
    </source>
</evidence>
<reference evidence="6" key="1">
    <citation type="journal article" date="2014" name="Int. J. Syst. Evol. Microbiol.">
        <title>Complete genome sequence of Corynebacterium casei LMG S-19264T (=DSM 44701T), isolated from a smear-ripened cheese.</title>
        <authorList>
            <consortium name="US DOE Joint Genome Institute (JGI-PGF)"/>
            <person name="Walter F."/>
            <person name="Albersmeier A."/>
            <person name="Kalinowski J."/>
            <person name="Ruckert C."/>
        </authorList>
    </citation>
    <scope>NUCLEOTIDE SEQUENCE</scope>
    <source>
        <strain evidence="6">JCM 4518</strain>
    </source>
</reference>
<accession>A0A918W5Z8</accession>
<keyword evidence="2 4" id="KW-0547">Nucleotide-binding</keyword>
<dbReference type="GO" id="GO:0005524">
    <property type="term" value="F:ATP binding"/>
    <property type="evidence" value="ECO:0007669"/>
    <property type="project" value="UniProtKB-UniRule"/>
</dbReference>
<evidence type="ECO:0000256" key="3">
    <source>
        <dbReference type="ARBA" id="ARBA00022840"/>
    </source>
</evidence>
<evidence type="ECO:0000313" key="7">
    <source>
        <dbReference type="Proteomes" id="UP000644020"/>
    </source>
</evidence>
<keyword evidence="7" id="KW-1185">Reference proteome</keyword>
<evidence type="ECO:0000313" key="6">
    <source>
        <dbReference type="EMBL" id="GHA76014.1"/>
    </source>
</evidence>
<dbReference type="Gene3D" id="3.30.470.20">
    <property type="entry name" value="ATP-grasp fold, B domain"/>
    <property type="match status" value="1"/>
</dbReference>
<dbReference type="Gene3D" id="3.40.50.20">
    <property type="match status" value="1"/>
</dbReference>
<dbReference type="Proteomes" id="UP000644020">
    <property type="component" value="Unassembled WGS sequence"/>
</dbReference>
<dbReference type="PANTHER" id="PTHR43585">
    <property type="entry name" value="FUMIPYRROLE BIOSYNTHESIS PROTEIN C"/>
    <property type="match status" value="1"/>
</dbReference>
<comment type="caution">
    <text evidence="6">The sequence shown here is derived from an EMBL/GenBank/DDBJ whole genome shotgun (WGS) entry which is preliminary data.</text>
</comment>
<proteinExistence type="predicted"/>
<dbReference type="SUPFAM" id="SSF56059">
    <property type="entry name" value="Glutathione synthetase ATP-binding domain-like"/>
    <property type="match status" value="1"/>
</dbReference>
<evidence type="ECO:0000259" key="5">
    <source>
        <dbReference type="PROSITE" id="PS50975"/>
    </source>
</evidence>
<keyword evidence="3 4" id="KW-0067">ATP-binding</keyword>
<dbReference type="PANTHER" id="PTHR43585:SF2">
    <property type="entry name" value="ATP-GRASP ENZYME FSQD"/>
    <property type="match status" value="1"/>
</dbReference>
<dbReference type="GO" id="GO:0046872">
    <property type="term" value="F:metal ion binding"/>
    <property type="evidence" value="ECO:0007669"/>
    <property type="project" value="InterPro"/>
</dbReference>
<keyword evidence="1" id="KW-0436">Ligase</keyword>
<dbReference type="AlphaFoldDB" id="A0A918W5Z8"/>
<dbReference type="InterPro" id="IPR011761">
    <property type="entry name" value="ATP-grasp"/>
</dbReference>
<dbReference type="EMBL" id="BMUL01000004">
    <property type="protein sequence ID" value="GHA76014.1"/>
    <property type="molecule type" value="Genomic_DNA"/>
</dbReference>
<protein>
    <recommendedName>
        <fullName evidence="5">ATP-grasp domain-containing protein</fullName>
    </recommendedName>
</protein>
<dbReference type="GO" id="GO:0016874">
    <property type="term" value="F:ligase activity"/>
    <property type="evidence" value="ECO:0007669"/>
    <property type="project" value="UniProtKB-KW"/>
</dbReference>
<name>A0A918W5Z8_9ACTN</name>
<gene>
    <name evidence="6" type="ORF">GCM10010305_18450</name>
</gene>
<evidence type="ECO:0000256" key="2">
    <source>
        <dbReference type="ARBA" id="ARBA00022741"/>
    </source>
</evidence>
<dbReference type="InterPro" id="IPR052032">
    <property type="entry name" value="ATP-dep_AA_Ligase"/>
</dbReference>
<dbReference type="RefSeq" id="WP_189976092.1">
    <property type="nucleotide sequence ID" value="NZ_BMUL01000004.1"/>
</dbReference>
<reference evidence="6" key="2">
    <citation type="submission" date="2020-09" db="EMBL/GenBank/DDBJ databases">
        <authorList>
            <person name="Sun Q."/>
            <person name="Ohkuma M."/>
        </authorList>
    </citation>
    <scope>NUCLEOTIDE SEQUENCE</scope>
    <source>
        <strain evidence="6">JCM 4518</strain>
    </source>
</reference>
<feature type="domain" description="ATP-grasp" evidence="5">
    <location>
        <begin position="111"/>
        <end position="294"/>
    </location>
</feature>
<sequence length="395" mass="42509">MKILVLHQLPYRKAGYDRAVDHRRHDVTYAGHADRLADLPAGLPARRLPVPADEDFAEAVVARTSPADGFEAVLSLSEFGVLAVCRVRAHLGLPGPTPEQAELAHDKVRMKQALAGSGVRHPRFAAEPPREGPLPWSGPTVLKPRRGTCSEGVSVFPSARRALAAHRALAEPGAYQLEEYVDGDILHTDGLVADGTLVHSVTSRYVGKPADYAGGAPLGSHQLPPDARYEDLARRVVTALGIDRGTLHLEFFETPRGELVFLEAANRMGGAGVVDAHLRHTGVHLPSHEIALRLGLPRPAPLPPSGRYHGWLVVPGHHRPAGRPHGVSLPAHLREHPCADRIHTLPPGTPAARHITYQEWLVPLALEASHPDPDTLRAYLAACAEATATTTEEAA</sequence>
<evidence type="ECO:0000256" key="4">
    <source>
        <dbReference type="PROSITE-ProRule" id="PRU00409"/>
    </source>
</evidence>
<dbReference type="PROSITE" id="PS50975">
    <property type="entry name" value="ATP_GRASP"/>
    <property type="match status" value="1"/>
</dbReference>